<keyword evidence="1" id="KW-0040">ANK repeat</keyword>
<dbReference type="InterPro" id="IPR002110">
    <property type="entry name" value="Ankyrin_rpt"/>
</dbReference>
<feature type="transmembrane region" description="Helical" evidence="2">
    <location>
        <begin position="580"/>
        <end position="605"/>
    </location>
</feature>
<feature type="transmembrane region" description="Helical" evidence="2">
    <location>
        <begin position="505"/>
        <end position="528"/>
    </location>
</feature>
<dbReference type="AlphaFoldDB" id="A0AAD5IHU0"/>
<evidence type="ECO:0000256" key="2">
    <source>
        <dbReference type="SAM" id="Phobius"/>
    </source>
</evidence>
<protein>
    <recommendedName>
        <fullName evidence="3">PPM-type phosphatase domain-containing protein</fullName>
    </recommendedName>
</protein>
<dbReference type="GO" id="GO:0016020">
    <property type="term" value="C:membrane"/>
    <property type="evidence" value="ECO:0007669"/>
    <property type="project" value="TreeGrafter"/>
</dbReference>
<dbReference type="PANTHER" id="PTHR24177">
    <property type="entry name" value="CASKIN"/>
    <property type="match status" value="1"/>
</dbReference>
<dbReference type="PROSITE" id="PS50297">
    <property type="entry name" value="ANK_REP_REGION"/>
    <property type="match status" value="1"/>
</dbReference>
<reference evidence="4" key="1">
    <citation type="journal article" date="2022" name="Plant J.">
        <title>Strategies of tolerance reflected in two North American maple genomes.</title>
        <authorList>
            <person name="McEvoy S.L."/>
            <person name="Sezen U.U."/>
            <person name="Trouern-Trend A."/>
            <person name="McMahon S.M."/>
            <person name="Schaberg P.G."/>
            <person name="Yang J."/>
            <person name="Wegrzyn J.L."/>
            <person name="Swenson N.G."/>
        </authorList>
    </citation>
    <scope>NUCLEOTIDE SEQUENCE</scope>
    <source>
        <strain evidence="4">91603</strain>
    </source>
</reference>
<dbReference type="PROSITE" id="PS50088">
    <property type="entry name" value="ANK_REPEAT"/>
    <property type="match status" value="1"/>
</dbReference>
<dbReference type="SUPFAM" id="SSF48403">
    <property type="entry name" value="Ankyrin repeat"/>
    <property type="match status" value="1"/>
</dbReference>
<keyword evidence="2" id="KW-0812">Transmembrane</keyword>
<dbReference type="SUPFAM" id="SSF81606">
    <property type="entry name" value="PP2C-like"/>
    <property type="match status" value="1"/>
</dbReference>
<dbReference type="Proteomes" id="UP001064489">
    <property type="component" value="Chromosome 10"/>
</dbReference>
<accession>A0AAD5IHU0</accession>
<comment type="caution">
    <text evidence="4">The sequence shown here is derived from an EMBL/GenBank/DDBJ whole genome shotgun (WGS) entry which is preliminary data.</text>
</comment>
<sequence length="808" mass="90992">MAAGNFGFAGIVTEKLTEENYENWKECLKSYFIAQGLWDVVTGKEAKPEDEDETSPKYQEWMRKNAMALHAIQVSCRADTMSKLRGHESAMLDWKLLAEKRYLPVAEGECVVPVEVTSAITEYRTLYKAVEQGELETARDFIRNKPDAVRARITFKGDTALHVAVMAGQSNILKWLIYKMLPRDLELKNDMGYTAFSIAAINGFQEMADKMLNKNPDLVNVKDHHGLIPIVVASLYSSKEMVRYLYKKTPHEKLNPENPDRSGATLLNCLLTDEIYVPDLNHLYHKKLRHAEAKIILKCIIKEIPKLRNSELERIGLNKAIYDAIKNGITEFVDEMIETAPEIIWEKDEKGRTIFAHAIVRRQENIFSHVYGLGAKMRIAVIRHDIFHNNFLHLAAKLSPPSRLDRISGAALQMQRELEWFEEVQRILPPKYMEEVNENNKTPAELFTKEHFELVKEGERWMKNTAASCMVVATLIAAVMFTSAFTFPGGNDEKTGIPIFMKYGAFLIFMISNALSLFSSSTSVLVFLGILTSRYAEKDFRRSLPTKLIIGLFTLFFSIVTMMAAFGSAISIILRKRLNWIAIPIILLSALPIGLFALFQFPLLVEGIDSGEYSRQLMNNSLIALNHQETRSGHVDPTRVLEEACYVTNSLGSSTACIIALNDDDHCLHISNVRDSGFLVFRNSECIFQSPIQQHGFNHPYQLGCTSRFSDSVDIAMEIVVPVQSGDIVVAGTDGLLDNMFPSEIEQIITKAQDQTPTNLALTIADYALYNSLDRCSESPFSRAAYFAGKKHVGGKIDDITVVVAKII</sequence>
<dbReference type="SMART" id="SM00248">
    <property type="entry name" value="ANK"/>
    <property type="match status" value="4"/>
</dbReference>
<feature type="repeat" description="ANK" evidence="1">
    <location>
        <begin position="156"/>
        <end position="177"/>
    </location>
</feature>
<dbReference type="PANTHER" id="PTHR24177:SF335">
    <property type="entry name" value="PGG DOMAIN-CONTAINING PROTEIN"/>
    <property type="match status" value="1"/>
</dbReference>
<dbReference type="EMBL" id="JAJSOW010000105">
    <property type="protein sequence ID" value="KAI9165190.1"/>
    <property type="molecule type" value="Genomic_DNA"/>
</dbReference>
<evidence type="ECO:0000256" key="1">
    <source>
        <dbReference type="PROSITE-ProRule" id="PRU00023"/>
    </source>
</evidence>
<dbReference type="Gene3D" id="3.60.40.10">
    <property type="entry name" value="PPM-type phosphatase domain"/>
    <property type="match status" value="1"/>
</dbReference>
<keyword evidence="2" id="KW-0472">Membrane</keyword>
<dbReference type="Pfam" id="PF13961">
    <property type="entry name" value="DUF4219"/>
    <property type="match status" value="1"/>
</dbReference>
<evidence type="ECO:0000313" key="4">
    <source>
        <dbReference type="EMBL" id="KAI9165190.1"/>
    </source>
</evidence>
<gene>
    <name evidence="4" type="ORF">LWI28_009364</name>
</gene>
<dbReference type="InterPro" id="IPR036770">
    <property type="entry name" value="Ankyrin_rpt-contain_sf"/>
</dbReference>
<feature type="transmembrane region" description="Helical" evidence="2">
    <location>
        <begin position="548"/>
        <end position="574"/>
    </location>
</feature>
<reference evidence="4" key="2">
    <citation type="submission" date="2023-02" db="EMBL/GenBank/DDBJ databases">
        <authorList>
            <person name="Swenson N.G."/>
            <person name="Wegrzyn J.L."/>
            <person name="Mcevoy S.L."/>
        </authorList>
    </citation>
    <scope>NUCLEOTIDE SEQUENCE</scope>
    <source>
        <strain evidence="4">91603</strain>
        <tissue evidence="4">Leaf</tissue>
    </source>
</reference>
<dbReference type="PROSITE" id="PS51746">
    <property type="entry name" value="PPM_2"/>
    <property type="match status" value="1"/>
</dbReference>
<dbReference type="SMART" id="SM00332">
    <property type="entry name" value="PP2Cc"/>
    <property type="match status" value="1"/>
</dbReference>
<dbReference type="Pfam" id="PF00023">
    <property type="entry name" value="Ank"/>
    <property type="match status" value="1"/>
</dbReference>
<name>A0AAD5IHU0_ACENE</name>
<feature type="transmembrane region" description="Helical" evidence="2">
    <location>
        <begin position="466"/>
        <end position="485"/>
    </location>
</feature>
<dbReference type="Pfam" id="PF13962">
    <property type="entry name" value="PGG"/>
    <property type="match status" value="1"/>
</dbReference>
<dbReference type="InterPro" id="IPR001932">
    <property type="entry name" value="PPM-type_phosphatase-like_dom"/>
</dbReference>
<keyword evidence="2" id="KW-1133">Transmembrane helix</keyword>
<evidence type="ECO:0000313" key="5">
    <source>
        <dbReference type="Proteomes" id="UP001064489"/>
    </source>
</evidence>
<dbReference type="Gene3D" id="1.25.40.20">
    <property type="entry name" value="Ankyrin repeat-containing domain"/>
    <property type="match status" value="1"/>
</dbReference>
<organism evidence="4 5">
    <name type="scientific">Acer negundo</name>
    <name type="common">Box elder</name>
    <dbReference type="NCBI Taxonomy" id="4023"/>
    <lineage>
        <taxon>Eukaryota</taxon>
        <taxon>Viridiplantae</taxon>
        <taxon>Streptophyta</taxon>
        <taxon>Embryophyta</taxon>
        <taxon>Tracheophyta</taxon>
        <taxon>Spermatophyta</taxon>
        <taxon>Magnoliopsida</taxon>
        <taxon>eudicotyledons</taxon>
        <taxon>Gunneridae</taxon>
        <taxon>Pentapetalae</taxon>
        <taxon>rosids</taxon>
        <taxon>malvids</taxon>
        <taxon>Sapindales</taxon>
        <taxon>Sapindaceae</taxon>
        <taxon>Hippocastanoideae</taxon>
        <taxon>Acereae</taxon>
        <taxon>Acer</taxon>
    </lineage>
</organism>
<keyword evidence="5" id="KW-1185">Reference proteome</keyword>
<evidence type="ECO:0000259" key="3">
    <source>
        <dbReference type="PROSITE" id="PS51746"/>
    </source>
</evidence>
<dbReference type="InterPro" id="IPR025314">
    <property type="entry name" value="DUF4219"/>
</dbReference>
<proteinExistence type="predicted"/>
<dbReference type="InterPro" id="IPR026961">
    <property type="entry name" value="PGG_dom"/>
</dbReference>
<dbReference type="InterPro" id="IPR036457">
    <property type="entry name" value="PPM-type-like_dom_sf"/>
</dbReference>
<feature type="domain" description="PPM-type phosphatase" evidence="3">
    <location>
        <begin position="585"/>
        <end position="807"/>
    </location>
</feature>